<dbReference type="EMBL" id="LDJJ01000041">
    <property type="protein sequence ID" value="KRG66743.1"/>
    <property type="molecule type" value="Genomic_DNA"/>
</dbReference>
<dbReference type="RefSeq" id="WP_057629184.1">
    <property type="nucleotide sequence ID" value="NZ_LDJJ01000041.1"/>
</dbReference>
<dbReference type="AlphaFoldDB" id="A0A0R0CM25"/>
<accession>A0A0R0CM25</accession>
<dbReference type="OrthoDB" id="9810995at2"/>
<proteinExistence type="predicted"/>
<sequence length="78" mass="8783">MHAFPLAGDGDFNLQVAQTIREQGLNVAQVCRKQKLAKYNVEQTGQAGIGELQRENQRRCEHMPLLESIALLLPRQLV</sequence>
<dbReference type="Proteomes" id="UP000051863">
    <property type="component" value="Unassembled WGS sequence"/>
</dbReference>
<reference evidence="1 2" key="1">
    <citation type="submission" date="2015-05" db="EMBL/GenBank/DDBJ databases">
        <title>Genome sequencing and analysis of members of genus Stenotrophomonas.</title>
        <authorList>
            <person name="Patil P.P."/>
            <person name="Midha S."/>
            <person name="Patil P.B."/>
        </authorList>
    </citation>
    <scope>NUCLEOTIDE SEQUENCE [LARGE SCALE GENOMIC DNA]</scope>
    <source>
        <strain evidence="1 2">DSM 18941</strain>
    </source>
</reference>
<keyword evidence="2" id="KW-1185">Reference proteome</keyword>
<organism evidence="1 2">
    <name type="scientific">Stenotrophomonas terrae</name>
    <dbReference type="NCBI Taxonomy" id="405446"/>
    <lineage>
        <taxon>Bacteria</taxon>
        <taxon>Pseudomonadati</taxon>
        <taxon>Pseudomonadota</taxon>
        <taxon>Gammaproteobacteria</taxon>
        <taxon>Lysobacterales</taxon>
        <taxon>Lysobacteraceae</taxon>
        <taxon>Stenotrophomonas</taxon>
    </lineage>
</organism>
<evidence type="ECO:0000313" key="1">
    <source>
        <dbReference type="EMBL" id="KRG66743.1"/>
    </source>
</evidence>
<name>A0A0R0CM25_9GAMM</name>
<comment type="caution">
    <text evidence="1">The sequence shown here is derived from an EMBL/GenBank/DDBJ whole genome shotgun (WGS) entry which is preliminary data.</text>
</comment>
<protein>
    <submittedName>
        <fullName evidence="1">Uncharacterized protein</fullName>
    </submittedName>
</protein>
<gene>
    <name evidence="1" type="ORF">ABB27_12900</name>
</gene>
<evidence type="ECO:0000313" key="2">
    <source>
        <dbReference type="Proteomes" id="UP000051863"/>
    </source>
</evidence>